<feature type="region of interest" description="Disordered" evidence="1">
    <location>
        <begin position="286"/>
        <end position="405"/>
    </location>
</feature>
<feature type="compositionally biased region" description="Polar residues" evidence="1">
    <location>
        <begin position="308"/>
        <end position="319"/>
    </location>
</feature>
<sequence>MGGAFSYASFSRAKGRAGGWGVGQKAGDITQEELTELVSFVPTSLNNGTTIPDFPSAQQRAELVRRTAVFALTPEAEKWVTMVSVPAGLDATGRGGNVFTYTSISRMGTPPAPATVLFSPDVPAPFSIYEVDKVQIPEEISARGPLHSDVLLEEFLDGEFRYPDKLPAPFKAVSPNQNPTFNRALVSAMATVLNSRNGLVILVAPDNQAALWIAATAREVGEDGFGFSTFEKAAAINEFPLSTSTMLVVPPSEKQRLAETAIPGNPVVFALDEALPDVSAYEARAAEEAEAVAPEPQEEKAEQGAAASSTLEQATTPSFDDSWGQDPADFGAPLTESSPFAASAESPAVIPPNPLDNPAPNTPQENPFATTPEAAPEPAAPEPGGEASAGQAQPQVATGGNANVPGLSAEEWHKLREFDPRWWIEHLDVNRGRSIQLAYLDKSSLGEGLDKVLMSAIVASWVFYFPRDFNLLAEDALQPWENRELEHIGYLTATHFAGVIALEHCERYATGRVAMLLDGTTQLLAERSAPLQQRPGPAQFAQHTAWQHRGAALGEHGRNTGFHGR</sequence>
<name>A0A558IHU0_9CORY</name>
<evidence type="ECO:0000256" key="1">
    <source>
        <dbReference type="SAM" id="MobiDB-lite"/>
    </source>
</evidence>
<comment type="caution">
    <text evidence="4">The sequence shown here is derived from an EMBL/GenBank/DDBJ whole genome shotgun (WGS) entry which is preliminary data.</text>
</comment>
<protein>
    <submittedName>
        <fullName evidence="4">Uncharacterized protein</fullName>
    </submittedName>
</protein>
<feature type="compositionally biased region" description="Pro residues" evidence="1">
    <location>
        <begin position="349"/>
        <end position="361"/>
    </location>
</feature>
<feature type="domain" description="GTPase-associated protein 1 middle" evidence="3">
    <location>
        <begin position="178"/>
        <end position="271"/>
    </location>
</feature>
<evidence type="ECO:0000259" key="3">
    <source>
        <dbReference type="Pfam" id="PF20014"/>
    </source>
</evidence>
<dbReference type="Pfam" id="PF20014">
    <property type="entry name" value="GAP1-M"/>
    <property type="match status" value="1"/>
</dbReference>
<feature type="compositionally biased region" description="Low complexity" evidence="1">
    <location>
        <begin position="372"/>
        <end position="395"/>
    </location>
</feature>
<dbReference type="Pfam" id="PF20013">
    <property type="entry name" value="GAP1-N2"/>
    <property type="match status" value="1"/>
</dbReference>
<reference evidence="4 5" key="1">
    <citation type="submission" date="2019-07" db="EMBL/GenBank/DDBJ databases">
        <title>Draft genome of C. aurimucosum strain 15-4290.</title>
        <authorList>
            <person name="Pacheco L.G.C."/>
            <person name="Aguiar E.R.G.R."/>
            <person name="Navas J."/>
            <person name="Santos C.S."/>
            <person name="Rocha D.J.P.G."/>
        </authorList>
    </citation>
    <scope>NUCLEOTIDE SEQUENCE [LARGE SCALE GENOMIC DNA]</scope>
    <source>
        <strain evidence="4 5">15-4290</strain>
    </source>
</reference>
<dbReference type="Proteomes" id="UP000320648">
    <property type="component" value="Unassembled WGS sequence"/>
</dbReference>
<dbReference type="InterPro" id="IPR045402">
    <property type="entry name" value="GAP1-N2"/>
</dbReference>
<organism evidence="4 5">
    <name type="scientific">Corynebacterium aurimucosum</name>
    <dbReference type="NCBI Taxonomy" id="169292"/>
    <lineage>
        <taxon>Bacteria</taxon>
        <taxon>Bacillati</taxon>
        <taxon>Actinomycetota</taxon>
        <taxon>Actinomycetes</taxon>
        <taxon>Mycobacteriales</taxon>
        <taxon>Corynebacteriaceae</taxon>
        <taxon>Corynebacterium</taxon>
    </lineage>
</organism>
<dbReference type="InterPro" id="IPR045401">
    <property type="entry name" value="GAP1-M"/>
</dbReference>
<evidence type="ECO:0000313" key="4">
    <source>
        <dbReference type="EMBL" id="TVU80906.1"/>
    </source>
</evidence>
<dbReference type="EMBL" id="VMTX01000023">
    <property type="protein sequence ID" value="TVU80906.1"/>
    <property type="molecule type" value="Genomic_DNA"/>
</dbReference>
<dbReference type="RefSeq" id="WP_158382079.1">
    <property type="nucleotide sequence ID" value="NZ_VMTX01000023.1"/>
</dbReference>
<evidence type="ECO:0000259" key="2">
    <source>
        <dbReference type="Pfam" id="PF20013"/>
    </source>
</evidence>
<dbReference type="AlphaFoldDB" id="A0A558IHU0"/>
<accession>A0A558IHU0</accession>
<gene>
    <name evidence="4" type="ORF">FQN05_12445</name>
</gene>
<feature type="compositionally biased region" description="Low complexity" evidence="1">
    <location>
        <begin position="336"/>
        <end position="348"/>
    </location>
</feature>
<proteinExistence type="predicted"/>
<evidence type="ECO:0000313" key="5">
    <source>
        <dbReference type="Proteomes" id="UP000320648"/>
    </source>
</evidence>
<feature type="domain" description="GTPase-associated protein 1 N-terminal" evidence="2">
    <location>
        <begin position="4"/>
        <end position="137"/>
    </location>
</feature>